<name>A0AC34FEV1_9BILA</name>
<protein>
    <submittedName>
        <fullName evidence="2">Endonuclease/exonuclease/phosphatase domain-containing protein</fullName>
    </submittedName>
</protein>
<evidence type="ECO:0000313" key="2">
    <source>
        <dbReference type="WBParaSite" id="ES5_v2.g15782.t1"/>
    </source>
</evidence>
<accession>A0AC34FEV1</accession>
<evidence type="ECO:0000313" key="1">
    <source>
        <dbReference type="Proteomes" id="UP000887579"/>
    </source>
</evidence>
<reference evidence="2" key="1">
    <citation type="submission" date="2022-11" db="UniProtKB">
        <authorList>
            <consortium name="WormBaseParasite"/>
        </authorList>
    </citation>
    <scope>IDENTIFICATION</scope>
</reference>
<sequence>MGKARDHKNPADRSFIRKTYPRISKKQPNQQNHQPQKNDQPTLRNKKKSKEQNRNNCNLDPRPFGGRLNRKRHHSAGANSWGTPIPEKVQELPPLSPVKDENGVIMSKSQLEQFYRTKVDGFNFKIPSVSNYDSLPTKNILAIVAGLTGDEPSSSAQSTNNATDANDESEVIITEVSSTRSSSFVTRTSPRLPKIVMDSLEEGEINDDDIICLSDIKRKKKRKPRRSKKNRMRRLSYDVIQLDSDDNNSIICLDDDSSENGFANLSITTERVQETVASSKEVVKSQNGIPNQVILESQRVSKTTVTTSVTQCVQASFDRLVRHYRRSLHPMSLLAPLDHLDSLSFYTARNKKITLRGPEFVGLPPLNIDVSKIFRVLSYNVLCQATMERCHGLYKNMEFHPEWFVWQNRWNLLSKELINLTADIYCLQEVERDKVAGFYEPLMVVYKRYQSFYAWRGDDNADGCAIFWNPEKFESVEKIIVRLNLGVPNLDRPNVAQILRLKHRNADKELIVVNTHILFNPKRGDVKLYQLAVIFANIQKIRTKNQPIIFCGDFNLEPDSLLYNFITKGELDCTKNLCYPSTMSGQKRTNSNPCPLGCFSLPEISGVSNSCSFDGKKEDRMNSEKLHHMLNFESAYGNATFEGHRIVSTYHQDQGNPDFIFYSVKNKIPVDNNTMDVIESDLFLCRRLSLPDGPTLERFCDPFPNEYTGSDHIPLYAEFFLC</sequence>
<organism evidence="1 2">
    <name type="scientific">Panagrolaimus sp. ES5</name>
    <dbReference type="NCBI Taxonomy" id="591445"/>
    <lineage>
        <taxon>Eukaryota</taxon>
        <taxon>Metazoa</taxon>
        <taxon>Ecdysozoa</taxon>
        <taxon>Nematoda</taxon>
        <taxon>Chromadorea</taxon>
        <taxon>Rhabditida</taxon>
        <taxon>Tylenchina</taxon>
        <taxon>Panagrolaimomorpha</taxon>
        <taxon>Panagrolaimoidea</taxon>
        <taxon>Panagrolaimidae</taxon>
        <taxon>Panagrolaimus</taxon>
    </lineage>
</organism>
<dbReference type="WBParaSite" id="ES5_v2.g15782.t1">
    <property type="protein sequence ID" value="ES5_v2.g15782.t1"/>
    <property type="gene ID" value="ES5_v2.g15782"/>
</dbReference>
<proteinExistence type="predicted"/>
<dbReference type="Proteomes" id="UP000887579">
    <property type="component" value="Unplaced"/>
</dbReference>